<evidence type="ECO:0000256" key="1">
    <source>
        <dbReference type="ARBA" id="ARBA00023125"/>
    </source>
</evidence>
<dbReference type="OrthoDB" id="14949at2"/>
<dbReference type="SUPFAM" id="SSF51306">
    <property type="entry name" value="LexA/Signal peptidase"/>
    <property type="match status" value="1"/>
</dbReference>
<dbReference type="CDD" id="cd00093">
    <property type="entry name" value="HTH_XRE"/>
    <property type="match status" value="1"/>
</dbReference>
<dbReference type="InterPro" id="IPR036286">
    <property type="entry name" value="LexA/Signal_pep-like_sf"/>
</dbReference>
<dbReference type="RefSeq" id="WP_073340741.1">
    <property type="nucleotide sequence ID" value="NZ_FQXM01000036.1"/>
</dbReference>
<dbReference type="Gene3D" id="2.10.109.10">
    <property type="entry name" value="Umud Fragment, subunit A"/>
    <property type="match status" value="1"/>
</dbReference>
<reference evidence="3 4" key="1">
    <citation type="submission" date="2016-11" db="EMBL/GenBank/DDBJ databases">
        <authorList>
            <person name="Jaros S."/>
            <person name="Januszkiewicz K."/>
            <person name="Wedrychowicz H."/>
        </authorList>
    </citation>
    <scope>NUCLEOTIDE SEQUENCE [LARGE SCALE GENOMIC DNA]</scope>
    <source>
        <strain evidence="3 4">DSM 8605</strain>
    </source>
</reference>
<accession>A0A1M5XT98</accession>
<dbReference type="SUPFAM" id="SSF47413">
    <property type="entry name" value="lambda repressor-like DNA-binding domains"/>
    <property type="match status" value="1"/>
</dbReference>
<keyword evidence="4" id="KW-1185">Reference proteome</keyword>
<dbReference type="Pfam" id="PF00717">
    <property type="entry name" value="Peptidase_S24"/>
    <property type="match status" value="1"/>
</dbReference>
<evidence type="ECO:0000259" key="2">
    <source>
        <dbReference type="PROSITE" id="PS50943"/>
    </source>
</evidence>
<dbReference type="EMBL" id="FQXM01000036">
    <property type="protein sequence ID" value="SHI03055.1"/>
    <property type="molecule type" value="Genomic_DNA"/>
</dbReference>
<dbReference type="PROSITE" id="PS50943">
    <property type="entry name" value="HTH_CROC1"/>
    <property type="match status" value="1"/>
</dbReference>
<proteinExistence type="predicted"/>
<dbReference type="PANTHER" id="PTHR46558">
    <property type="entry name" value="TRACRIPTIONAL REGULATORY PROTEIN-RELATED-RELATED"/>
    <property type="match status" value="1"/>
</dbReference>
<evidence type="ECO:0000313" key="3">
    <source>
        <dbReference type="EMBL" id="SHI03055.1"/>
    </source>
</evidence>
<name>A0A1M5XT98_9CLOT</name>
<dbReference type="InterPro" id="IPR001387">
    <property type="entry name" value="Cro/C1-type_HTH"/>
</dbReference>
<dbReference type="PANTHER" id="PTHR46558:SF3">
    <property type="entry name" value="TRANSCRIPTIONAL REGULATOR"/>
    <property type="match status" value="1"/>
</dbReference>
<dbReference type="InterPro" id="IPR015927">
    <property type="entry name" value="Peptidase_S24_S26A/B/C"/>
</dbReference>
<dbReference type="Pfam" id="PF01381">
    <property type="entry name" value="HTH_3"/>
    <property type="match status" value="1"/>
</dbReference>
<feature type="domain" description="HTH cro/C1-type" evidence="2">
    <location>
        <begin position="8"/>
        <end position="62"/>
    </location>
</feature>
<evidence type="ECO:0000313" key="4">
    <source>
        <dbReference type="Proteomes" id="UP000184447"/>
    </source>
</evidence>
<gene>
    <name evidence="3" type="ORF">SAMN02745207_03925</name>
</gene>
<dbReference type="AlphaFoldDB" id="A0A1M5XT98"/>
<dbReference type="STRING" id="1121316.SAMN02745207_03925"/>
<sequence length="222" mass="25425">MSRIGDKIKAARLNAKMNEKQLGKKIGVNESFIKDVESGRKIINDRIMEQLSKVLNTDLNDITMNFEEQEEIQQEEKRASRVELKQVNEVWDDAFGSLLKTIPVYGYDLNKVIEKRQLPVIGNKIEGFTKDKVLFLKIQDDDLIGSRIAKGDIALCHITHEFVNNGIYLIERNDERVIRQVKKLDSQKILLISNGGRVTTETVTIKDIKLLVKLHKVEINLA</sequence>
<dbReference type="InterPro" id="IPR010982">
    <property type="entry name" value="Lambda_DNA-bd_dom_sf"/>
</dbReference>
<dbReference type="Proteomes" id="UP000184447">
    <property type="component" value="Unassembled WGS sequence"/>
</dbReference>
<dbReference type="GO" id="GO:0003677">
    <property type="term" value="F:DNA binding"/>
    <property type="evidence" value="ECO:0007669"/>
    <property type="project" value="UniProtKB-KW"/>
</dbReference>
<dbReference type="Gene3D" id="1.10.260.40">
    <property type="entry name" value="lambda repressor-like DNA-binding domains"/>
    <property type="match status" value="1"/>
</dbReference>
<keyword evidence="1" id="KW-0238">DNA-binding</keyword>
<organism evidence="3 4">
    <name type="scientific">Clostridium grantii DSM 8605</name>
    <dbReference type="NCBI Taxonomy" id="1121316"/>
    <lineage>
        <taxon>Bacteria</taxon>
        <taxon>Bacillati</taxon>
        <taxon>Bacillota</taxon>
        <taxon>Clostridia</taxon>
        <taxon>Eubacteriales</taxon>
        <taxon>Clostridiaceae</taxon>
        <taxon>Clostridium</taxon>
    </lineage>
</organism>
<protein>
    <submittedName>
        <fullName evidence="3">Helix-turn-helix domain-containing protein</fullName>
    </submittedName>
</protein>
<dbReference type="SMART" id="SM00530">
    <property type="entry name" value="HTH_XRE"/>
    <property type="match status" value="1"/>
</dbReference>